<dbReference type="InterPro" id="IPR029180">
    <property type="entry name" value="Myc_target_1"/>
</dbReference>
<dbReference type="PANTHER" id="PTHR14869:SF0">
    <property type="entry name" value="MYC TARGET PROTEIN 1"/>
    <property type="match status" value="1"/>
</dbReference>
<dbReference type="OrthoDB" id="9943706at2759"/>
<evidence type="ECO:0000313" key="3">
    <source>
        <dbReference type="Ensembl" id="ENSPKIP00000008125.1"/>
    </source>
</evidence>
<dbReference type="KEGG" id="pki:111841273"/>
<organism evidence="3 4">
    <name type="scientific">Paramormyrops kingsleyae</name>
    <dbReference type="NCBI Taxonomy" id="1676925"/>
    <lineage>
        <taxon>Eukaryota</taxon>
        <taxon>Metazoa</taxon>
        <taxon>Chordata</taxon>
        <taxon>Craniata</taxon>
        <taxon>Vertebrata</taxon>
        <taxon>Euteleostomi</taxon>
        <taxon>Actinopterygii</taxon>
        <taxon>Neopterygii</taxon>
        <taxon>Teleostei</taxon>
        <taxon>Osteoglossocephala</taxon>
        <taxon>Osteoglossomorpha</taxon>
        <taxon>Osteoglossiformes</taxon>
        <taxon>Mormyridae</taxon>
        <taxon>Paramormyrops</taxon>
    </lineage>
</organism>
<evidence type="ECO:0000256" key="2">
    <source>
        <dbReference type="SAM" id="Phobius"/>
    </source>
</evidence>
<dbReference type="STRING" id="1676925.ENSPKIP00000008125"/>
<evidence type="ECO:0000313" key="4">
    <source>
        <dbReference type="Proteomes" id="UP000261540"/>
    </source>
</evidence>
<reference evidence="3" key="2">
    <citation type="submission" date="2025-09" db="UniProtKB">
        <authorList>
            <consortium name="Ensembl"/>
        </authorList>
    </citation>
    <scope>IDENTIFICATION</scope>
</reference>
<dbReference type="PANTHER" id="PTHR14869">
    <property type="entry name" value="MYC TARGET PROTEIN 1"/>
    <property type="match status" value="1"/>
</dbReference>
<keyword evidence="2" id="KW-1133">Transmembrane helix</keyword>
<feature type="transmembrane region" description="Helical" evidence="2">
    <location>
        <begin position="21"/>
        <end position="42"/>
    </location>
</feature>
<dbReference type="CTD" id="796556"/>
<dbReference type="Pfam" id="PF15179">
    <property type="entry name" value="Myc_target_1"/>
    <property type="match status" value="1"/>
</dbReference>
<proteinExistence type="predicted"/>
<keyword evidence="2" id="KW-0812">Transmembrane</keyword>
<dbReference type="AlphaFoldDB" id="A0A3B3QR98"/>
<accession>A0A3B3QR98</accession>
<keyword evidence="4" id="KW-1185">Reference proteome</keyword>
<protein>
    <submittedName>
        <fullName evidence="3">Myc target 1a</fullName>
    </submittedName>
</protein>
<sequence length="187" mass="20972">MAQNQTDFQWYFPKSPFTDKLILAFCLSILIGFLLGGLIYVFMTWMSRRRASVRITRRPARQSRSLGHSLLHSRPAFARTSGYDRRSNNSLASAAFSFHRQTSLEQADPLGREPSFCTSTFHPLQQCVSSTDAVQHGGHTSPTAAPNCTPPQQNSFWPSSSPRGLHMTQTSLPVHNSVIRAFQESRT</sequence>
<reference evidence="3" key="1">
    <citation type="submission" date="2025-08" db="UniProtKB">
        <authorList>
            <consortium name="Ensembl"/>
        </authorList>
    </citation>
    <scope>IDENTIFICATION</scope>
</reference>
<evidence type="ECO:0000256" key="1">
    <source>
        <dbReference type="SAM" id="MobiDB-lite"/>
    </source>
</evidence>
<dbReference type="Proteomes" id="UP000261540">
    <property type="component" value="Unplaced"/>
</dbReference>
<keyword evidence="2" id="KW-0472">Membrane</keyword>
<dbReference type="GO" id="GO:0005654">
    <property type="term" value="C:nucleoplasm"/>
    <property type="evidence" value="ECO:0007669"/>
    <property type="project" value="TreeGrafter"/>
</dbReference>
<feature type="region of interest" description="Disordered" evidence="1">
    <location>
        <begin position="132"/>
        <end position="172"/>
    </location>
</feature>
<dbReference type="GeneTree" id="ENSGT00390000011642"/>
<dbReference type="Ensembl" id="ENSPKIT00000032198.1">
    <property type="protein sequence ID" value="ENSPKIP00000008125.1"/>
    <property type="gene ID" value="ENSPKIG00000023763.1"/>
</dbReference>
<name>A0A3B3QR98_9TELE</name>
<dbReference type="GO" id="GO:0035162">
    <property type="term" value="P:embryonic hemopoiesis"/>
    <property type="evidence" value="ECO:0007669"/>
    <property type="project" value="Ensembl"/>
</dbReference>